<comment type="caution">
    <text evidence="2">The sequence shown here is derived from an EMBL/GenBank/DDBJ whole genome shotgun (WGS) entry which is preliminary data.</text>
</comment>
<sequence length="204" mass="22076">MPPKRSSAAAGLDDGAAPKRARTADAHAAAKALLKTILDTPEKFELPEGDDDIVEDFETLARYAKYLEEQLHGYQSAAAAAPGAVAAAPARKSEAELADAAEKIRKAAVAGIKKQMTWKPSCKSGGAKWAYDGICPDPEVFGYLFKLGGPPKFKMKKFPVDEFSKIFEYITTSARYSRLSITSKDITVRWSDTGEFKMSGSYGV</sequence>
<gene>
    <name evidence="2" type="ORF">PsYK624_117090</name>
</gene>
<dbReference type="EMBL" id="BPQB01000049">
    <property type="protein sequence ID" value="GJE95524.1"/>
    <property type="molecule type" value="Genomic_DNA"/>
</dbReference>
<evidence type="ECO:0000313" key="2">
    <source>
        <dbReference type="EMBL" id="GJE95524.1"/>
    </source>
</evidence>
<reference evidence="2 3" key="1">
    <citation type="submission" date="2021-08" db="EMBL/GenBank/DDBJ databases">
        <title>Draft Genome Sequence of Phanerochaete sordida strain YK-624.</title>
        <authorList>
            <person name="Mori T."/>
            <person name="Dohra H."/>
            <person name="Suzuki T."/>
            <person name="Kawagishi H."/>
            <person name="Hirai H."/>
        </authorList>
    </citation>
    <scope>NUCLEOTIDE SEQUENCE [LARGE SCALE GENOMIC DNA]</scope>
    <source>
        <strain evidence="2 3">YK-624</strain>
    </source>
</reference>
<dbReference type="AlphaFoldDB" id="A0A9P3GL86"/>
<keyword evidence="3" id="KW-1185">Reference proteome</keyword>
<protein>
    <submittedName>
        <fullName evidence="2">Uncharacterized protein</fullName>
    </submittedName>
</protein>
<evidence type="ECO:0000256" key="1">
    <source>
        <dbReference type="SAM" id="MobiDB-lite"/>
    </source>
</evidence>
<feature type="compositionally biased region" description="Low complexity" evidence="1">
    <location>
        <begin position="1"/>
        <end position="15"/>
    </location>
</feature>
<proteinExistence type="predicted"/>
<feature type="region of interest" description="Disordered" evidence="1">
    <location>
        <begin position="1"/>
        <end position="23"/>
    </location>
</feature>
<organism evidence="2 3">
    <name type="scientific">Phanerochaete sordida</name>
    <dbReference type="NCBI Taxonomy" id="48140"/>
    <lineage>
        <taxon>Eukaryota</taxon>
        <taxon>Fungi</taxon>
        <taxon>Dikarya</taxon>
        <taxon>Basidiomycota</taxon>
        <taxon>Agaricomycotina</taxon>
        <taxon>Agaricomycetes</taxon>
        <taxon>Polyporales</taxon>
        <taxon>Phanerochaetaceae</taxon>
        <taxon>Phanerochaete</taxon>
    </lineage>
</organism>
<dbReference type="OrthoDB" id="5370359at2759"/>
<name>A0A9P3GL86_9APHY</name>
<dbReference type="Proteomes" id="UP000703269">
    <property type="component" value="Unassembled WGS sequence"/>
</dbReference>
<evidence type="ECO:0000313" key="3">
    <source>
        <dbReference type="Proteomes" id="UP000703269"/>
    </source>
</evidence>
<accession>A0A9P3GL86</accession>